<dbReference type="InterPro" id="IPR005881">
    <property type="entry name" value="Ser_O-AcTrfase"/>
</dbReference>
<dbReference type="Pfam" id="PF00132">
    <property type="entry name" value="Hexapep"/>
    <property type="match status" value="1"/>
</dbReference>
<dbReference type="CDD" id="cd03354">
    <property type="entry name" value="LbH_SAT"/>
    <property type="match status" value="1"/>
</dbReference>
<evidence type="ECO:0000313" key="7">
    <source>
        <dbReference type="Proteomes" id="UP000317078"/>
    </source>
</evidence>
<comment type="caution">
    <text evidence="6">The sequence shown here is derived from an EMBL/GenBank/DDBJ whole genome shotgun (WGS) entry which is preliminary data.</text>
</comment>
<reference evidence="6 7" key="1">
    <citation type="journal article" date="2019" name="Environ. Microbiol.">
        <title>Species interactions and distinct microbial communities in high Arctic permafrost affected cryosols are associated with the CH4 and CO2 gas fluxes.</title>
        <authorList>
            <person name="Altshuler I."/>
            <person name="Hamel J."/>
            <person name="Turney S."/>
            <person name="Magnuson E."/>
            <person name="Levesque R."/>
            <person name="Greer C."/>
            <person name="Whyte L.G."/>
        </authorList>
    </citation>
    <scope>NUCLEOTIDE SEQUENCE [LARGE SCALE GENOMIC DNA]</scope>
    <source>
        <strain evidence="6 7">S9.3B</strain>
    </source>
</reference>
<dbReference type="PIRSF" id="PIRSF000441">
    <property type="entry name" value="CysE"/>
    <property type="match status" value="1"/>
</dbReference>
<dbReference type="PANTHER" id="PTHR42811">
    <property type="entry name" value="SERINE ACETYLTRANSFERASE"/>
    <property type="match status" value="1"/>
</dbReference>
<keyword evidence="4 5" id="KW-0012">Acyltransferase</keyword>
<proteinExistence type="inferred from homology"/>
<dbReference type="InterPro" id="IPR018357">
    <property type="entry name" value="Hexapep_transf_CS"/>
</dbReference>
<gene>
    <name evidence="6" type="ORF">EAH89_27540</name>
</gene>
<dbReference type="InterPro" id="IPR045304">
    <property type="entry name" value="LbH_SAT"/>
</dbReference>
<dbReference type="OrthoDB" id="9815592at2"/>
<name>A0A502F695_9PROT</name>
<sequence>MHQGLWALLQYRVAHAIYRSALPAVVKQPLLVLAVAWQKAVEVTTGISIKYRTRIGTGFYIGHFGSIFVGPDVVIGPMCNISQGVTIGVSGRGERRGYPTLGERVYVGANAIIAGRVTIGDGAVIGANSLVTQDVPPNAVVVGSPLKIISYKGSAAYLDPEAETGA</sequence>
<dbReference type="Proteomes" id="UP000317078">
    <property type="component" value="Unassembled WGS sequence"/>
</dbReference>
<keyword evidence="2 5" id="KW-0808">Transferase</keyword>
<evidence type="ECO:0000256" key="2">
    <source>
        <dbReference type="ARBA" id="ARBA00022679"/>
    </source>
</evidence>
<dbReference type="GO" id="GO:0006535">
    <property type="term" value="P:cysteine biosynthetic process from serine"/>
    <property type="evidence" value="ECO:0007669"/>
    <property type="project" value="InterPro"/>
</dbReference>
<keyword evidence="3" id="KW-0677">Repeat</keyword>
<dbReference type="GO" id="GO:0009001">
    <property type="term" value="F:serine O-acetyltransferase activity"/>
    <property type="evidence" value="ECO:0007669"/>
    <property type="project" value="UniProtKB-EC"/>
</dbReference>
<dbReference type="Gene3D" id="2.160.10.10">
    <property type="entry name" value="Hexapeptide repeat proteins"/>
    <property type="match status" value="1"/>
</dbReference>
<accession>A0A502F695</accession>
<organism evidence="6 7">
    <name type="scientific">Muricoccus nepalensis</name>
    <dbReference type="NCBI Taxonomy" id="1854500"/>
    <lineage>
        <taxon>Bacteria</taxon>
        <taxon>Pseudomonadati</taxon>
        <taxon>Pseudomonadota</taxon>
        <taxon>Alphaproteobacteria</taxon>
        <taxon>Acetobacterales</taxon>
        <taxon>Roseomonadaceae</taxon>
        <taxon>Muricoccus</taxon>
    </lineage>
</organism>
<evidence type="ECO:0000256" key="5">
    <source>
        <dbReference type="PIRNR" id="PIRNR000441"/>
    </source>
</evidence>
<comment type="similarity">
    <text evidence="1 5">Belongs to the transferase hexapeptide repeat family.</text>
</comment>
<dbReference type="InterPro" id="IPR011004">
    <property type="entry name" value="Trimer_LpxA-like_sf"/>
</dbReference>
<dbReference type="SUPFAM" id="SSF51161">
    <property type="entry name" value="Trimeric LpxA-like enzymes"/>
    <property type="match status" value="1"/>
</dbReference>
<dbReference type="InterPro" id="IPR001451">
    <property type="entry name" value="Hexapep"/>
</dbReference>
<dbReference type="AlphaFoldDB" id="A0A502F695"/>
<protein>
    <recommendedName>
        <fullName evidence="5">Serine acetyltransferase</fullName>
        <ecNumber evidence="5">2.3.1.30</ecNumber>
    </recommendedName>
</protein>
<dbReference type="EC" id="2.3.1.30" evidence="5"/>
<evidence type="ECO:0000256" key="1">
    <source>
        <dbReference type="ARBA" id="ARBA00007274"/>
    </source>
</evidence>
<dbReference type="PROSITE" id="PS00101">
    <property type="entry name" value="HEXAPEP_TRANSFERASES"/>
    <property type="match status" value="1"/>
</dbReference>
<dbReference type="EMBL" id="RCZP01000055">
    <property type="protein sequence ID" value="TPG44271.1"/>
    <property type="molecule type" value="Genomic_DNA"/>
</dbReference>
<dbReference type="GO" id="GO:0005737">
    <property type="term" value="C:cytoplasm"/>
    <property type="evidence" value="ECO:0007669"/>
    <property type="project" value="InterPro"/>
</dbReference>
<evidence type="ECO:0000313" key="6">
    <source>
        <dbReference type="EMBL" id="TPG44271.1"/>
    </source>
</evidence>
<comment type="catalytic activity">
    <reaction evidence="5">
        <text>L-serine + acetyl-CoA = O-acetyl-L-serine + CoA</text>
        <dbReference type="Rhea" id="RHEA:24560"/>
        <dbReference type="ChEBI" id="CHEBI:33384"/>
        <dbReference type="ChEBI" id="CHEBI:57287"/>
        <dbReference type="ChEBI" id="CHEBI:57288"/>
        <dbReference type="ChEBI" id="CHEBI:58340"/>
        <dbReference type="EC" id="2.3.1.30"/>
    </reaction>
</comment>
<keyword evidence="7" id="KW-1185">Reference proteome</keyword>
<evidence type="ECO:0000256" key="4">
    <source>
        <dbReference type="ARBA" id="ARBA00023315"/>
    </source>
</evidence>
<evidence type="ECO:0000256" key="3">
    <source>
        <dbReference type="ARBA" id="ARBA00022737"/>
    </source>
</evidence>